<reference evidence="1 2" key="1">
    <citation type="submission" date="2021-06" db="EMBL/GenBank/DDBJ databases">
        <title>Caerostris darwini draft genome.</title>
        <authorList>
            <person name="Kono N."/>
            <person name="Arakawa K."/>
        </authorList>
    </citation>
    <scope>NUCLEOTIDE SEQUENCE [LARGE SCALE GENOMIC DNA]</scope>
</reference>
<gene>
    <name evidence="1" type="ORF">CDAR_308472</name>
</gene>
<comment type="caution">
    <text evidence="1">The sequence shown here is derived from an EMBL/GenBank/DDBJ whole genome shotgun (WGS) entry which is preliminary data.</text>
</comment>
<keyword evidence="2" id="KW-1185">Reference proteome</keyword>
<accession>A0AAV4TVX3</accession>
<organism evidence="1 2">
    <name type="scientific">Caerostris darwini</name>
    <dbReference type="NCBI Taxonomy" id="1538125"/>
    <lineage>
        <taxon>Eukaryota</taxon>
        <taxon>Metazoa</taxon>
        <taxon>Ecdysozoa</taxon>
        <taxon>Arthropoda</taxon>
        <taxon>Chelicerata</taxon>
        <taxon>Arachnida</taxon>
        <taxon>Araneae</taxon>
        <taxon>Araneomorphae</taxon>
        <taxon>Entelegynae</taxon>
        <taxon>Araneoidea</taxon>
        <taxon>Araneidae</taxon>
        <taxon>Caerostris</taxon>
    </lineage>
</organism>
<dbReference type="EMBL" id="BPLQ01010205">
    <property type="protein sequence ID" value="GIY49142.1"/>
    <property type="molecule type" value="Genomic_DNA"/>
</dbReference>
<name>A0AAV4TVX3_9ARAC</name>
<evidence type="ECO:0000313" key="1">
    <source>
        <dbReference type="EMBL" id="GIY49142.1"/>
    </source>
</evidence>
<dbReference type="AlphaFoldDB" id="A0AAV4TVX3"/>
<protein>
    <submittedName>
        <fullName evidence="1">Uncharacterized protein</fullName>
    </submittedName>
</protein>
<proteinExistence type="predicted"/>
<sequence>MGEWLAFSTFGIKTSALEEAEPTPPKEAAPTPEQVFASIPKHALAMAIQSRRSLDQLEERLSQADPSSESAANLKGHLPFLTDNYKSNLRCQRCYGFYHSSENCFLKIHCGVCAGDHPTNECKLQPDAERKCVNCQGSHAAFYRGCPKLTKRNPPQQKRIYPTPPQRPRTKISLEENQINRQITPEGGQRTYSNIIKNQNEQAHLSTSIPSKLPTNPTEVDLFSTLLKLIHLEEVNGPLLLIAYRAALPAIRKTNCLDEKYCIILEKYGAFLLN</sequence>
<evidence type="ECO:0000313" key="2">
    <source>
        <dbReference type="Proteomes" id="UP001054837"/>
    </source>
</evidence>
<dbReference type="Proteomes" id="UP001054837">
    <property type="component" value="Unassembled WGS sequence"/>
</dbReference>